<comment type="catalytic activity">
    <reaction evidence="11 12">
        <text>ATP + H2O = ADP + phosphate + H(+)</text>
        <dbReference type="Rhea" id="RHEA:13065"/>
        <dbReference type="ChEBI" id="CHEBI:15377"/>
        <dbReference type="ChEBI" id="CHEBI:15378"/>
        <dbReference type="ChEBI" id="CHEBI:30616"/>
        <dbReference type="ChEBI" id="CHEBI:43474"/>
        <dbReference type="ChEBI" id="CHEBI:456216"/>
        <dbReference type="EC" id="5.6.2.4"/>
    </reaction>
</comment>
<feature type="binding site" evidence="12">
    <location>
        <position position="458"/>
    </location>
    <ligand>
        <name>Zn(2+)</name>
        <dbReference type="ChEBI" id="CHEBI:29105"/>
        <label>1</label>
    </ligand>
</feature>
<feature type="binding site" evidence="12">
    <location>
        <position position="503"/>
    </location>
    <ligand>
        <name>Zn(2+)</name>
        <dbReference type="ChEBI" id="CHEBI:29105"/>
        <label>1</label>
    </ligand>
</feature>
<dbReference type="PANTHER" id="PTHR30580:SF0">
    <property type="entry name" value="PRIMOSOMAL PROTEIN N"/>
    <property type="match status" value="1"/>
</dbReference>
<dbReference type="SMART" id="SM00487">
    <property type="entry name" value="DEXDc"/>
    <property type="match status" value="1"/>
</dbReference>
<comment type="function">
    <text evidence="12">Initiates the restart of stalled replication forks, which reloads the replicative helicase on sites other than the origin of replication. Recognizes and binds to abandoned replication forks and remodels them to uncover a helicase loading site. Promotes assembly of the primosome at these replication forks.</text>
</comment>
<proteinExistence type="inferred from homology"/>
<dbReference type="GO" id="GO:0005524">
    <property type="term" value="F:ATP binding"/>
    <property type="evidence" value="ECO:0007669"/>
    <property type="project" value="UniProtKB-UniRule"/>
</dbReference>
<dbReference type="GO" id="GO:0006270">
    <property type="term" value="P:DNA replication initiation"/>
    <property type="evidence" value="ECO:0007669"/>
    <property type="project" value="TreeGrafter"/>
</dbReference>
<protein>
    <recommendedName>
        <fullName evidence="12">Replication restart protein PriA</fullName>
    </recommendedName>
    <alternativeName>
        <fullName evidence="12">ATP-dependent DNA helicase PriA</fullName>
        <ecNumber evidence="12">5.6.2.4</ecNumber>
    </alternativeName>
    <alternativeName>
        <fullName evidence="12">DNA 3'-5' helicase PriA</fullName>
    </alternativeName>
</protein>
<keyword evidence="3 12" id="KW-0479">Metal-binding</keyword>
<feature type="binding site" evidence="12">
    <location>
        <position position="487"/>
    </location>
    <ligand>
        <name>Zn(2+)</name>
        <dbReference type="ChEBI" id="CHEBI:29105"/>
        <label>2</label>
    </ligand>
</feature>
<feature type="binding site" evidence="12">
    <location>
        <position position="500"/>
    </location>
    <ligand>
        <name>Zn(2+)</name>
        <dbReference type="ChEBI" id="CHEBI:29105"/>
        <label>1</label>
    </ligand>
</feature>
<evidence type="ECO:0000313" key="15">
    <source>
        <dbReference type="Proteomes" id="UP000095350"/>
    </source>
</evidence>
<evidence type="ECO:0000256" key="2">
    <source>
        <dbReference type="ARBA" id="ARBA00022705"/>
    </source>
</evidence>
<keyword evidence="6 12" id="KW-0347">Helicase</keyword>
<gene>
    <name evidence="12 14" type="primary">priA</name>
    <name evidence="14" type="ORF">ERS852572_00939</name>
</gene>
<dbReference type="CDD" id="cd18804">
    <property type="entry name" value="SF2_C_priA"/>
    <property type="match status" value="1"/>
</dbReference>
<dbReference type="FunFam" id="3.40.50.300:FF:000489">
    <property type="entry name" value="Primosome assembly protein PriA"/>
    <property type="match status" value="1"/>
</dbReference>
<dbReference type="Gene3D" id="3.40.1440.60">
    <property type="entry name" value="PriA, 3(prime) DNA-binding domain"/>
    <property type="match status" value="1"/>
</dbReference>
<keyword evidence="10 12" id="KW-0413">Isomerase</keyword>
<keyword evidence="2 12" id="KW-0235">DNA replication</keyword>
<dbReference type="InterPro" id="IPR014001">
    <property type="entry name" value="Helicase_ATP-bd"/>
</dbReference>
<dbReference type="EC" id="5.6.2.4" evidence="12"/>
<evidence type="ECO:0000256" key="3">
    <source>
        <dbReference type="ARBA" id="ARBA00022723"/>
    </source>
</evidence>
<keyword evidence="4 12" id="KW-0547">Nucleotide-binding</keyword>
<dbReference type="GO" id="GO:0016887">
    <property type="term" value="F:ATP hydrolysis activity"/>
    <property type="evidence" value="ECO:0007669"/>
    <property type="project" value="RHEA"/>
</dbReference>
<dbReference type="GO" id="GO:0006302">
    <property type="term" value="P:double-strand break repair"/>
    <property type="evidence" value="ECO:0007669"/>
    <property type="project" value="InterPro"/>
</dbReference>
<feature type="binding site" evidence="12">
    <location>
        <position position="490"/>
    </location>
    <ligand>
        <name>Zn(2+)</name>
        <dbReference type="ChEBI" id="CHEBI:29105"/>
        <label>2</label>
    </ligand>
</feature>
<feature type="binding site" evidence="12">
    <location>
        <position position="470"/>
    </location>
    <ligand>
        <name>Zn(2+)</name>
        <dbReference type="ChEBI" id="CHEBI:29105"/>
        <label>2</label>
    </ligand>
</feature>
<evidence type="ECO:0000256" key="5">
    <source>
        <dbReference type="ARBA" id="ARBA00022801"/>
    </source>
</evidence>
<keyword evidence="5 12" id="KW-0378">Hydrolase</keyword>
<evidence type="ECO:0000256" key="6">
    <source>
        <dbReference type="ARBA" id="ARBA00022806"/>
    </source>
</evidence>
<reference evidence="14 15" key="1">
    <citation type="submission" date="2015-09" db="EMBL/GenBank/DDBJ databases">
        <authorList>
            <consortium name="Pathogen Informatics"/>
        </authorList>
    </citation>
    <scope>NUCLEOTIDE SEQUENCE [LARGE SCALE GENOMIC DNA]</scope>
    <source>
        <strain evidence="14 15">2789STDY5834960</strain>
    </source>
</reference>
<dbReference type="Pfam" id="PF04851">
    <property type="entry name" value="ResIII"/>
    <property type="match status" value="1"/>
</dbReference>
<dbReference type="GO" id="GO:0003677">
    <property type="term" value="F:DNA binding"/>
    <property type="evidence" value="ECO:0007669"/>
    <property type="project" value="UniProtKB-UniRule"/>
</dbReference>
<evidence type="ECO:0000256" key="1">
    <source>
        <dbReference type="ARBA" id="ARBA00022515"/>
    </source>
</evidence>
<keyword evidence="9 12" id="KW-0238">DNA-binding</keyword>
<accession>A0A173SG57</accession>
<dbReference type="CDD" id="cd17929">
    <property type="entry name" value="DEXHc_priA"/>
    <property type="match status" value="1"/>
</dbReference>
<comment type="catalytic activity">
    <reaction evidence="12">
        <text>Couples ATP hydrolysis with the unwinding of duplex DNA by translocating in the 3'-5' direction.</text>
        <dbReference type="EC" id="5.6.2.4"/>
    </reaction>
</comment>
<evidence type="ECO:0000256" key="10">
    <source>
        <dbReference type="ARBA" id="ARBA00023235"/>
    </source>
</evidence>
<dbReference type="InterPro" id="IPR041222">
    <property type="entry name" value="PriA_3primeBD"/>
</dbReference>
<evidence type="ECO:0000256" key="7">
    <source>
        <dbReference type="ARBA" id="ARBA00022833"/>
    </source>
</evidence>
<dbReference type="PANTHER" id="PTHR30580">
    <property type="entry name" value="PRIMOSOMAL PROTEIN N"/>
    <property type="match status" value="1"/>
</dbReference>
<dbReference type="FunFam" id="3.40.1440.60:FF:000001">
    <property type="entry name" value="Primosomal protein N"/>
    <property type="match status" value="1"/>
</dbReference>
<evidence type="ECO:0000256" key="9">
    <source>
        <dbReference type="ARBA" id="ARBA00023125"/>
    </source>
</evidence>
<dbReference type="Pfam" id="PF00271">
    <property type="entry name" value="Helicase_C"/>
    <property type="match status" value="1"/>
</dbReference>
<evidence type="ECO:0000256" key="11">
    <source>
        <dbReference type="ARBA" id="ARBA00048988"/>
    </source>
</evidence>
<sequence>MADRKKGMEIGMAEYANIIVDIYQGKLDKTFQYRVPERLRSTIAVGMLVAVPFGSRKMQGYVIELTDVCEYEEDKIKEILSIVKGGVLIESQMIALAGWMRENYGGTMNHALKTVLPVKEKKKAKEQKTIRLALHPVEAKNELAECERKHKTARAKLLVALLEQRELEWETATQQMSVSASVIRAMEEAGIVKVVSKTAYRNPVGGLDPGGEQKKLNEEQQNVVSKITMEYDAGERKTYLIKGVTGSGKTEVYMELIAHVLAQGKQAIVLIPEIALTYQTVRRFYNRFGAQVSIINSKLSAGERYDQFERAKNGEISVMIGPRSALFTPFPALGIIIIDEEHEASYKSETVPRYHARETAIQRAKMTDAVVVLGSATPSLESYYKAENGEYCLLELKHRVQKRPMPLCEIIDLREELRRGNRSILSDRLSELMEDRLKKGEQTMLFINRRGMAGFVSCRACGHVIKCPHCDVSLSQHGSGAATRLVCHYCGYTTIQPGLCPVCGSKYISGFKAGTQKIEQVVKARFPQARVLRMDMDTTRIKDGYEQILSAFSNHEADILIGTQMIVKGHDFPGVTLVGVLAADLSLYISDYRASERTFQLLTQAAGRAGRGDIPGNVIIQTYDPDHYSITTAKEQNYEAFYGQEIEYRKMMRYPPVWNMLYILCASKNEAAASEAAVALMGKIDQIVRENSEKIFSIGPSDAPVAKISDVYRKVIYVKTREYQTLVILKDGLEAFIKDNRLYQNVAVGFDFNPINGF</sequence>
<feature type="domain" description="Helicase ATP-binding" evidence="13">
    <location>
        <begin position="230"/>
        <end position="396"/>
    </location>
</feature>
<evidence type="ECO:0000256" key="4">
    <source>
        <dbReference type="ARBA" id="ARBA00022741"/>
    </source>
</evidence>
<dbReference type="InterPro" id="IPR005259">
    <property type="entry name" value="PriA"/>
</dbReference>
<dbReference type="Proteomes" id="UP000095350">
    <property type="component" value="Unassembled WGS sequence"/>
</dbReference>
<evidence type="ECO:0000256" key="8">
    <source>
        <dbReference type="ARBA" id="ARBA00022840"/>
    </source>
</evidence>
<dbReference type="AlphaFoldDB" id="A0A173SG57"/>
<dbReference type="InterPro" id="IPR042115">
    <property type="entry name" value="PriA_3primeBD_sf"/>
</dbReference>
<name>A0A173SG57_9FIRM</name>
<dbReference type="PROSITE" id="PS51192">
    <property type="entry name" value="HELICASE_ATP_BIND_1"/>
    <property type="match status" value="1"/>
</dbReference>
<dbReference type="GO" id="GO:0008270">
    <property type="term" value="F:zinc ion binding"/>
    <property type="evidence" value="ECO:0007669"/>
    <property type="project" value="UniProtKB-UniRule"/>
</dbReference>
<evidence type="ECO:0000313" key="14">
    <source>
        <dbReference type="EMBL" id="CUM88807.1"/>
    </source>
</evidence>
<dbReference type="PaxDb" id="166486-ERS852572_00939"/>
<dbReference type="GO" id="GO:0006269">
    <property type="term" value="P:DNA replication, synthesis of primer"/>
    <property type="evidence" value="ECO:0007669"/>
    <property type="project" value="UniProtKB-KW"/>
</dbReference>
<dbReference type="GO" id="GO:0006310">
    <property type="term" value="P:DNA recombination"/>
    <property type="evidence" value="ECO:0007669"/>
    <property type="project" value="InterPro"/>
</dbReference>
<dbReference type="Pfam" id="PF18074">
    <property type="entry name" value="PriA_C"/>
    <property type="match status" value="1"/>
</dbReference>
<feature type="binding site" evidence="12">
    <location>
        <position position="467"/>
    </location>
    <ligand>
        <name>Zn(2+)</name>
        <dbReference type="ChEBI" id="CHEBI:29105"/>
        <label>2</label>
    </ligand>
</feature>
<dbReference type="GO" id="GO:0043138">
    <property type="term" value="F:3'-5' DNA helicase activity"/>
    <property type="evidence" value="ECO:0007669"/>
    <property type="project" value="UniProtKB-EC"/>
</dbReference>
<keyword evidence="8 12" id="KW-0067">ATP-binding</keyword>
<dbReference type="HAMAP" id="MF_00983">
    <property type="entry name" value="PriA"/>
    <property type="match status" value="1"/>
</dbReference>
<feature type="binding site" evidence="12">
    <location>
        <position position="461"/>
    </location>
    <ligand>
        <name>Zn(2+)</name>
        <dbReference type="ChEBI" id="CHEBI:29105"/>
        <label>1</label>
    </ligand>
</feature>
<dbReference type="STRING" id="166486.ERS852572_00939"/>
<dbReference type="Gene3D" id="3.40.50.300">
    <property type="entry name" value="P-loop containing nucleotide triphosphate hydrolases"/>
    <property type="match status" value="2"/>
</dbReference>
<dbReference type="Pfam" id="PF18319">
    <property type="entry name" value="Zn_ribbon_PriA"/>
    <property type="match status" value="1"/>
</dbReference>
<dbReference type="InterPro" id="IPR001650">
    <property type="entry name" value="Helicase_C-like"/>
</dbReference>
<comment type="cofactor">
    <cofactor evidence="12">
        <name>Zn(2+)</name>
        <dbReference type="ChEBI" id="CHEBI:29105"/>
    </cofactor>
    <text evidence="12">Binds 2 zinc ions per subunit.</text>
</comment>
<dbReference type="NCBIfam" id="TIGR00595">
    <property type="entry name" value="priA"/>
    <property type="match status" value="1"/>
</dbReference>
<dbReference type="EMBL" id="CYXZ01000006">
    <property type="protein sequence ID" value="CUM88807.1"/>
    <property type="molecule type" value="Genomic_DNA"/>
</dbReference>
<dbReference type="SUPFAM" id="SSF52540">
    <property type="entry name" value="P-loop containing nucleoside triphosphate hydrolases"/>
    <property type="match status" value="1"/>
</dbReference>
<keyword evidence="7 12" id="KW-0862">Zinc</keyword>
<dbReference type="InterPro" id="IPR041236">
    <property type="entry name" value="PriA_C"/>
</dbReference>
<dbReference type="InterPro" id="IPR006935">
    <property type="entry name" value="Helicase/UvrB_N"/>
</dbReference>
<dbReference type="SMART" id="SM00490">
    <property type="entry name" value="HELICc"/>
    <property type="match status" value="1"/>
</dbReference>
<dbReference type="Pfam" id="PF17764">
    <property type="entry name" value="PriA_3primeBD"/>
    <property type="match status" value="1"/>
</dbReference>
<dbReference type="InterPro" id="IPR027417">
    <property type="entry name" value="P-loop_NTPase"/>
</dbReference>
<comment type="subunit">
    <text evidence="12">Component of the replication restart primosome.</text>
</comment>
<dbReference type="InterPro" id="IPR040498">
    <property type="entry name" value="PriA_CRR"/>
</dbReference>
<comment type="similarity">
    <text evidence="12">Belongs to the helicase family. PriA subfamily.</text>
</comment>
<dbReference type="GO" id="GO:1990077">
    <property type="term" value="C:primosome complex"/>
    <property type="evidence" value="ECO:0007669"/>
    <property type="project" value="UniProtKB-UniRule"/>
</dbReference>
<organism evidence="14 15">
    <name type="scientific">Roseburia intestinalis</name>
    <dbReference type="NCBI Taxonomy" id="166486"/>
    <lineage>
        <taxon>Bacteria</taxon>
        <taxon>Bacillati</taxon>
        <taxon>Bacillota</taxon>
        <taxon>Clostridia</taxon>
        <taxon>Lachnospirales</taxon>
        <taxon>Lachnospiraceae</taxon>
        <taxon>Roseburia</taxon>
    </lineage>
</organism>
<evidence type="ECO:0000256" key="12">
    <source>
        <dbReference type="HAMAP-Rule" id="MF_00983"/>
    </source>
</evidence>
<evidence type="ECO:0000259" key="13">
    <source>
        <dbReference type="PROSITE" id="PS51192"/>
    </source>
</evidence>
<keyword evidence="1 12" id="KW-0639">Primosome</keyword>